<gene>
    <name evidence="7" type="ORF">SAMN05192580_0367</name>
</gene>
<evidence type="ECO:0000313" key="7">
    <source>
        <dbReference type="EMBL" id="SFR79217.1"/>
    </source>
</evidence>
<dbReference type="RefSeq" id="WP_093309822.1">
    <property type="nucleotide sequence ID" value="NZ_FOZG01000001.1"/>
</dbReference>
<dbReference type="PANTHER" id="PTHR11963:SF20">
    <property type="entry name" value="PEPTIDASE B"/>
    <property type="match status" value="1"/>
</dbReference>
<reference evidence="7 8" key="1">
    <citation type="submission" date="2016-10" db="EMBL/GenBank/DDBJ databases">
        <authorList>
            <person name="de Groot N.N."/>
        </authorList>
    </citation>
    <scope>NUCLEOTIDE SEQUENCE [LARGE SCALE GENOMIC DNA]</scope>
    <source>
        <strain evidence="7 8">S5-249</strain>
    </source>
</reference>
<organism evidence="7 8">
    <name type="scientific">Sphingomonas jatrophae</name>
    <dbReference type="NCBI Taxonomy" id="1166337"/>
    <lineage>
        <taxon>Bacteria</taxon>
        <taxon>Pseudomonadati</taxon>
        <taxon>Pseudomonadota</taxon>
        <taxon>Alphaproteobacteria</taxon>
        <taxon>Sphingomonadales</taxon>
        <taxon>Sphingomonadaceae</taxon>
        <taxon>Sphingomonas</taxon>
    </lineage>
</organism>
<dbReference type="OrthoDB" id="9809354at2"/>
<dbReference type="AlphaFoldDB" id="A0A1I6JJT6"/>
<dbReference type="InterPro" id="IPR000819">
    <property type="entry name" value="Peptidase_M17_C"/>
</dbReference>
<evidence type="ECO:0000313" key="8">
    <source>
        <dbReference type="Proteomes" id="UP000198824"/>
    </source>
</evidence>
<dbReference type="GO" id="GO:0070006">
    <property type="term" value="F:metalloaminopeptidase activity"/>
    <property type="evidence" value="ECO:0007669"/>
    <property type="project" value="InterPro"/>
</dbReference>
<evidence type="ECO:0000256" key="5">
    <source>
        <dbReference type="ARBA" id="ARBA00023211"/>
    </source>
</evidence>
<proteinExistence type="inferred from homology"/>
<keyword evidence="4" id="KW-0378">Hydrolase</keyword>
<comment type="similarity">
    <text evidence="1">Belongs to the peptidase M17 family.</text>
</comment>
<feature type="domain" description="Cytosol aminopeptidase" evidence="6">
    <location>
        <begin position="308"/>
        <end position="315"/>
    </location>
</feature>
<dbReference type="InterPro" id="IPR011356">
    <property type="entry name" value="Leucine_aapep/pepB"/>
</dbReference>
<evidence type="ECO:0000256" key="3">
    <source>
        <dbReference type="ARBA" id="ARBA00022670"/>
    </source>
</evidence>
<protein>
    <submittedName>
        <fullName evidence="7">Leucyl aminopeptidase</fullName>
    </submittedName>
</protein>
<keyword evidence="3" id="KW-0645">Protease</keyword>
<dbReference type="CDD" id="cd00433">
    <property type="entry name" value="Peptidase_M17"/>
    <property type="match status" value="1"/>
</dbReference>
<evidence type="ECO:0000259" key="6">
    <source>
        <dbReference type="PROSITE" id="PS00631"/>
    </source>
</evidence>
<dbReference type="PRINTS" id="PR00481">
    <property type="entry name" value="LAMNOPPTDASE"/>
</dbReference>
<dbReference type="InterPro" id="IPR048816">
    <property type="entry name" value="Peptidase_M17_N_1"/>
</dbReference>
<dbReference type="GO" id="GO:0006508">
    <property type="term" value="P:proteolysis"/>
    <property type="evidence" value="ECO:0007669"/>
    <property type="project" value="UniProtKB-KW"/>
</dbReference>
<sequence>MTDFSALLQPDRGQPAHLLHRISAADHEVWRSGQPERVRSALAAARFAAKPGQFALVPGAKPEDWSAVIALSEEQGPWDIAAAAERLPAGTYRLAEGTPGYAALGWLLAQHRFDRYRSEPEPQPQRVLLSGDPARIDAAVRLAQAVALVRDLVDTPAADMGPAELATAAEAIANECGANFTVTQGDALATGYPMVHAVGLAAARGRAPRLIELEWGDPAHPRIAIVGKGVCFDSGGLDIKPGASMLLMKKDMGGAAHALALARLVMQAKLPVRLHLLIPAVENAISAEAFRPGDVLTSRKGITVEIGNTDAEGRLILADALTHACEAKPELIIDFATLTGAARVALGPDLPALFCNDEALAADLLAAGTRTGDPLWRLPLWSGYRDMLKSGIADLNNAGEGGQAGAVTAALFLERFVESGVPWAHLDTFAWRPAAKPGRPKGGEALGLRAAWSLLESRFGS</sequence>
<keyword evidence="8" id="KW-1185">Reference proteome</keyword>
<dbReference type="SUPFAM" id="SSF53187">
    <property type="entry name" value="Zn-dependent exopeptidases"/>
    <property type="match status" value="1"/>
</dbReference>
<keyword evidence="2 7" id="KW-0031">Aminopeptidase</keyword>
<dbReference type="PROSITE" id="PS00631">
    <property type="entry name" value="CYTOSOL_AP"/>
    <property type="match status" value="1"/>
</dbReference>
<dbReference type="PANTHER" id="PTHR11963">
    <property type="entry name" value="LEUCINE AMINOPEPTIDASE-RELATED"/>
    <property type="match status" value="1"/>
</dbReference>
<accession>A0A1I6JJT6</accession>
<dbReference type="InterPro" id="IPR043472">
    <property type="entry name" value="Macro_dom-like"/>
</dbReference>
<evidence type="ECO:0000256" key="2">
    <source>
        <dbReference type="ARBA" id="ARBA00022438"/>
    </source>
</evidence>
<dbReference type="Gene3D" id="3.40.220.10">
    <property type="entry name" value="Leucine Aminopeptidase, subunit E, domain 1"/>
    <property type="match status" value="1"/>
</dbReference>
<dbReference type="STRING" id="1166337.SAMN05192580_0367"/>
<dbReference type="Proteomes" id="UP000198824">
    <property type="component" value="Unassembled WGS sequence"/>
</dbReference>
<evidence type="ECO:0000256" key="1">
    <source>
        <dbReference type="ARBA" id="ARBA00009528"/>
    </source>
</evidence>
<dbReference type="GO" id="GO:0030145">
    <property type="term" value="F:manganese ion binding"/>
    <property type="evidence" value="ECO:0007669"/>
    <property type="project" value="InterPro"/>
</dbReference>
<dbReference type="GO" id="GO:0005737">
    <property type="term" value="C:cytoplasm"/>
    <property type="evidence" value="ECO:0007669"/>
    <property type="project" value="InterPro"/>
</dbReference>
<evidence type="ECO:0000256" key="4">
    <source>
        <dbReference type="ARBA" id="ARBA00022801"/>
    </source>
</evidence>
<dbReference type="Pfam" id="PF21337">
    <property type="entry name" value="Peptidase_M17_N_1"/>
    <property type="match status" value="1"/>
</dbReference>
<dbReference type="EMBL" id="FOZG01000001">
    <property type="protein sequence ID" value="SFR79217.1"/>
    <property type="molecule type" value="Genomic_DNA"/>
</dbReference>
<dbReference type="Gene3D" id="3.40.630.10">
    <property type="entry name" value="Zn peptidases"/>
    <property type="match status" value="1"/>
</dbReference>
<dbReference type="Pfam" id="PF00883">
    <property type="entry name" value="Peptidase_M17"/>
    <property type="match status" value="1"/>
</dbReference>
<keyword evidence="5" id="KW-0464">Manganese</keyword>
<name>A0A1I6JJT6_9SPHN</name>